<gene>
    <name evidence="2" type="ORF">EVJ46_08810</name>
</gene>
<proteinExistence type="predicted"/>
<feature type="transmembrane region" description="Helical" evidence="1">
    <location>
        <begin position="42"/>
        <end position="62"/>
    </location>
</feature>
<dbReference type="InterPro" id="IPR019275">
    <property type="entry name" value="DUF2301"/>
</dbReference>
<evidence type="ECO:0000313" key="3">
    <source>
        <dbReference type="Proteomes" id="UP000316562"/>
    </source>
</evidence>
<sequence>MSQEDVHYPKSYDITYRIGYGVGFAGILIFVAAYFFSSSDYILLGLSIFEAGTLLSGIFLLVWRKEVKIFILSCIITGILLGAISFYFINFNDLFKDILIIISIGFVLAGLGGLYGKEAHCFHFYEGWILLWSFPILILLNIIAYAANIQFFPFVHTIFSILYLIIAVLAFSFLIKKIKQPLMQYCKN</sequence>
<feature type="transmembrane region" description="Helical" evidence="1">
    <location>
        <begin position="128"/>
        <end position="147"/>
    </location>
</feature>
<dbReference type="Proteomes" id="UP000316562">
    <property type="component" value="Unassembled WGS sequence"/>
</dbReference>
<keyword evidence="1" id="KW-0812">Transmembrane</keyword>
<evidence type="ECO:0000313" key="2">
    <source>
        <dbReference type="EMBL" id="RZD15624.1"/>
    </source>
</evidence>
<dbReference type="Pfam" id="PF10063">
    <property type="entry name" value="DUF2301"/>
    <property type="match status" value="1"/>
</dbReference>
<name>A0A519BEC7_ACIG2</name>
<keyword evidence="1" id="KW-1133">Transmembrane helix</keyword>
<feature type="transmembrane region" description="Helical" evidence="1">
    <location>
        <begin position="69"/>
        <end position="89"/>
    </location>
</feature>
<reference evidence="2 3" key="1">
    <citation type="journal article" date="2019" name="ISME J.">
        <title>Insights into ecological role of a new deltaproteobacterial order Candidatus Acidulodesulfobacterales by metagenomics and metatranscriptomics.</title>
        <authorList>
            <person name="Tan S."/>
            <person name="Liu J."/>
            <person name="Fang Y."/>
            <person name="Hedlund B.P."/>
            <person name="Lian Z.H."/>
            <person name="Huang L.Y."/>
            <person name="Li J.T."/>
            <person name="Huang L.N."/>
            <person name="Li W.J."/>
            <person name="Jiang H.C."/>
            <person name="Dong H.L."/>
            <person name="Shu W.S."/>
        </authorList>
    </citation>
    <scope>NUCLEOTIDE SEQUENCE [LARGE SCALE GENOMIC DNA]</scope>
    <source>
        <strain evidence="2">AP2</strain>
    </source>
</reference>
<organism evidence="2 3">
    <name type="scientific">Acididesulfobacter guangdongensis</name>
    <dbReference type="NCBI Taxonomy" id="2597225"/>
    <lineage>
        <taxon>Bacteria</taxon>
        <taxon>Deltaproteobacteria</taxon>
        <taxon>Candidatus Acidulodesulfobacterales</taxon>
        <taxon>Candidatus Acididesulfobacter</taxon>
    </lineage>
</organism>
<dbReference type="AlphaFoldDB" id="A0A519BEC7"/>
<comment type="caution">
    <text evidence="2">The sequence shown here is derived from an EMBL/GenBank/DDBJ whole genome shotgun (WGS) entry which is preliminary data.</text>
</comment>
<protein>
    <submittedName>
        <fullName evidence="2">Uncharacterized protein</fullName>
    </submittedName>
</protein>
<evidence type="ECO:0000256" key="1">
    <source>
        <dbReference type="SAM" id="Phobius"/>
    </source>
</evidence>
<feature type="transmembrane region" description="Helical" evidence="1">
    <location>
        <begin position="18"/>
        <end position="36"/>
    </location>
</feature>
<accession>A0A519BEC7</accession>
<feature type="transmembrane region" description="Helical" evidence="1">
    <location>
        <begin position="153"/>
        <end position="175"/>
    </location>
</feature>
<feature type="transmembrane region" description="Helical" evidence="1">
    <location>
        <begin position="95"/>
        <end position="116"/>
    </location>
</feature>
<dbReference type="EMBL" id="SGBC01000004">
    <property type="protein sequence ID" value="RZD15624.1"/>
    <property type="molecule type" value="Genomic_DNA"/>
</dbReference>
<keyword evidence="1" id="KW-0472">Membrane</keyword>